<evidence type="ECO:0000313" key="2">
    <source>
        <dbReference type="EMBL" id="KAJ8660637.1"/>
    </source>
</evidence>
<feature type="region of interest" description="Disordered" evidence="1">
    <location>
        <begin position="1"/>
        <end position="119"/>
    </location>
</feature>
<feature type="compositionally biased region" description="Low complexity" evidence="1">
    <location>
        <begin position="70"/>
        <end position="97"/>
    </location>
</feature>
<reference evidence="2 3" key="1">
    <citation type="submission" date="2023-03" db="EMBL/GenBank/DDBJ databases">
        <title>Genome sequence of Lichtheimia ornata CBS 291.66.</title>
        <authorList>
            <person name="Mohabir J.T."/>
            <person name="Shea T.P."/>
            <person name="Kurbessoian T."/>
            <person name="Berby B."/>
            <person name="Fontaine J."/>
            <person name="Livny J."/>
            <person name="Gnirke A."/>
            <person name="Stajich J.E."/>
            <person name="Cuomo C.A."/>
        </authorList>
    </citation>
    <scope>NUCLEOTIDE SEQUENCE [LARGE SCALE GENOMIC DNA]</scope>
    <source>
        <strain evidence="2">CBS 291.66</strain>
    </source>
</reference>
<dbReference type="AlphaFoldDB" id="A0AAD7Y2H0"/>
<gene>
    <name evidence="2" type="ORF">O0I10_003685</name>
</gene>
<accession>A0AAD7Y2H0</accession>
<dbReference type="RefSeq" id="XP_058345550.1">
    <property type="nucleotide sequence ID" value="XM_058483752.1"/>
</dbReference>
<feature type="compositionally biased region" description="Low complexity" evidence="1">
    <location>
        <begin position="34"/>
        <end position="47"/>
    </location>
</feature>
<keyword evidence="3" id="KW-1185">Reference proteome</keyword>
<name>A0AAD7Y2H0_9FUNG</name>
<comment type="caution">
    <text evidence="2">The sequence shown here is derived from an EMBL/GenBank/DDBJ whole genome shotgun (WGS) entry which is preliminary data.</text>
</comment>
<dbReference type="EMBL" id="JARTCD010000012">
    <property type="protein sequence ID" value="KAJ8660637.1"/>
    <property type="molecule type" value="Genomic_DNA"/>
</dbReference>
<feature type="compositionally biased region" description="Pro residues" evidence="1">
    <location>
        <begin position="48"/>
        <end position="61"/>
    </location>
</feature>
<dbReference type="GeneID" id="83211098"/>
<proteinExistence type="predicted"/>
<dbReference type="Proteomes" id="UP001234581">
    <property type="component" value="Unassembled WGS sequence"/>
</dbReference>
<protein>
    <submittedName>
        <fullName evidence="2">Uncharacterized protein</fullName>
    </submittedName>
</protein>
<organism evidence="2 3">
    <name type="scientific">Lichtheimia ornata</name>
    <dbReference type="NCBI Taxonomy" id="688661"/>
    <lineage>
        <taxon>Eukaryota</taxon>
        <taxon>Fungi</taxon>
        <taxon>Fungi incertae sedis</taxon>
        <taxon>Mucoromycota</taxon>
        <taxon>Mucoromycotina</taxon>
        <taxon>Mucoromycetes</taxon>
        <taxon>Mucorales</taxon>
        <taxon>Lichtheimiaceae</taxon>
        <taxon>Lichtheimia</taxon>
    </lineage>
</organism>
<evidence type="ECO:0000313" key="3">
    <source>
        <dbReference type="Proteomes" id="UP001234581"/>
    </source>
</evidence>
<sequence>MSQHTTAMAYRPEDQNTATATAATGPNHMMSYGLLHPPLLSSTSSPTANPPPSQHHPPPPSSWNMDPSIAATGGAPTPTTPTTTTATTTSSSSSTTTKPANPNGSSSSTSNTSLNVAGADPNKQYHAEWGVMKEQDFHPLTLKHQRDLENHYQTGNVIADFYFWQANLGGYCMADMVQNIVVSSEGVFVLVRRIVEGAAHPGRRKKKQQPTQQPREA</sequence>
<evidence type="ECO:0000256" key="1">
    <source>
        <dbReference type="SAM" id="MobiDB-lite"/>
    </source>
</evidence>